<gene>
    <name evidence="1" type="ORF">UFOPK3773_01651</name>
</gene>
<name>A0A6J7KKM0_9ZZZZ</name>
<protein>
    <submittedName>
        <fullName evidence="1">Unannotated protein</fullName>
    </submittedName>
</protein>
<dbReference type="InterPro" id="IPR007263">
    <property type="entry name" value="DCC1-like"/>
</dbReference>
<dbReference type="GO" id="GO:0015035">
    <property type="term" value="F:protein-disulfide reductase activity"/>
    <property type="evidence" value="ECO:0007669"/>
    <property type="project" value="InterPro"/>
</dbReference>
<reference evidence="1" key="1">
    <citation type="submission" date="2020-05" db="EMBL/GenBank/DDBJ databases">
        <authorList>
            <person name="Chiriac C."/>
            <person name="Salcher M."/>
            <person name="Ghai R."/>
            <person name="Kavagutti S V."/>
        </authorList>
    </citation>
    <scope>NUCLEOTIDE SEQUENCE</scope>
</reference>
<dbReference type="EMBL" id="CAFBNF010000213">
    <property type="protein sequence ID" value="CAB4955363.1"/>
    <property type="molecule type" value="Genomic_DNA"/>
</dbReference>
<evidence type="ECO:0000313" key="1">
    <source>
        <dbReference type="EMBL" id="CAB4955363.1"/>
    </source>
</evidence>
<accession>A0A6J7KKM0</accession>
<dbReference type="AlphaFoldDB" id="A0A6J7KKM0"/>
<sequence>MSSAAWARRSIRPSAALVPWQSVDIAPLGLTERECQTAVQWVVDGRVEASGGRAVCRALATAPHPWPAIARLMSRPGAAWLVDRCYEIVAANRQRLPGSTDACAVTPAARG</sequence>
<dbReference type="Pfam" id="PF04134">
    <property type="entry name" value="DCC1-like"/>
    <property type="match status" value="1"/>
</dbReference>
<organism evidence="1">
    <name type="scientific">freshwater metagenome</name>
    <dbReference type="NCBI Taxonomy" id="449393"/>
    <lineage>
        <taxon>unclassified sequences</taxon>
        <taxon>metagenomes</taxon>
        <taxon>ecological metagenomes</taxon>
    </lineage>
</organism>
<proteinExistence type="predicted"/>